<dbReference type="PANTHER" id="PTHR30273">
    <property type="entry name" value="PERIPLASMIC SIGNAL SENSOR AND SIGMA FACTOR ACTIVATOR FECR-RELATED"/>
    <property type="match status" value="1"/>
</dbReference>
<protein>
    <submittedName>
        <fullName evidence="4">FecR family protein</fullName>
    </submittedName>
</protein>
<dbReference type="Pfam" id="PF16344">
    <property type="entry name" value="FecR_C"/>
    <property type="match status" value="1"/>
</dbReference>
<evidence type="ECO:0000313" key="5">
    <source>
        <dbReference type="Proteomes" id="UP001597545"/>
    </source>
</evidence>
<organism evidence="4 5">
    <name type="scientific">Sphingobacterium suaedae</name>
    <dbReference type="NCBI Taxonomy" id="1686402"/>
    <lineage>
        <taxon>Bacteria</taxon>
        <taxon>Pseudomonadati</taxon>
        <taxon>Bacteroidota</taxon>
        <taxon>Sphingobacteriia</taxon>
        <taxon>Sphingobacteriales</taxon>
        <taxon>Sphingobacteriaceae</taxon>
        <taxon>Sphingobacterium</taxon>
    </lineage>
</organism>
<dbReference type="RefSeq" id="WP_380901940.1">
    <property type="nucleotide sequence ID" value="NZ_JBHUEG010000007.1"/>
</dbReference>
<dbReference type="InterPro" id="IPR032508">
    <property type="entry name" value="FecR_C"/>
</dbReference>
<proteinExistence type="predicted"/>
<keyword evidence="5" id="KW-1185">Reference proteome</keyword>
<keyword evidence="1" id="KW-0812">Transmembrane</keyword>
<dbReference type="PANTHER" id="PTHR30273:SF2">
    <property type="entry name" value="PROTEIN FECR"/>
    <property type="match status" value="1"/>
</dbReference>
<dbReference type="Gene3D" id="3.55.50.30">
    <property type="match status" value="1"/>
</dbReference>
<evidence type="ECO:0000256" key="1">
    <source>
        <dbReference type="SAM" id="Phobius"/>
    </source>
</evidence>
<sequence length="333" mass="38245">MDQRRRNGRRKLNDLLQDYLREDIRPVDKQIIEDWLDKERFEKKELKKADEKVGNDVFIRIQAILDAQERVPNGKTRWFSKPIRFATAAALLVVFTGTYLLLRRSPTSISRNQSEHVSVLDSIVTRPGQRVKAVLPDSSILYLHGNSKIRYAINLNATAERKIFLDKGEAFFEVTHRPEQPFVVATSMGTNKVLGTSFNIKLRDDHGHYQLSVNKGTVAFASSSHGNFRKIVSRGHLLTYDADNSAIEVRTASTEDLSSWKDNVLIFSNNNWFQVKEKLETWFGVDLHFAGPISQNHYFTARFEKPTLAKVLKGLQHINAFQYHVKGKEVFID</sequence>
<dbReference type="InterPro" id="IPR012373">
    <property type="entry name" value="Ferrdict_sens_TM"/>
</dbReference>
<dbReference type="InterPro" id="IPR006860">
    <property type="entry name" value="FecR"/>
</dbReference>
<keyword evidence="1" id="KW-0472">Membrane</keyword>
<feature type="transmembrane region" description="Helical" evidence="1">
    <location>
        <begin position="83"/>
        <end position="102"/>
    </location>
</feature>
<keyword evidence="1" id="KW-1133">Transmembrane helix</keyword>
<accession>A0ABW5KH17</accession>
<dbReference type="Proteomes" id="UP001597545">
    <property type="component" value="Unassembled WGS sequence"/>
</dbReference>
<feature type="domain" description="Protein FecR C-terminal" evidence="3">
    <location>
        <begin position="265"/>
        <end position="332"/>
    </location>
</feature>
<evidence type="ECO:0000313" key="4">
    <source>
        <dbReference type="EMBL" id="MFD2547310.1"/>
    </source>
</evidence>
<evidence type="ECO:0000259" key="2">
    <source>
        <dbReference type="Pfam" id="PF04773"/>
    </source>
</evidence>
<comment type="caution">
    <text evidence="4">The sequence shown here is derived from an EMBL/GenBank/DDBJ whole genome shotgun (WGS) entry which is preliminary data.</text>
</comment>
<dbReference type="PIRSF" id="PIRSF018266">
    <property type="entry name" value="FecR"/>
    <property type="match status" value="1"/>
</dbReference>
<evidence type="ECO:0000259" key="3">
    <source>
        <dbReference type="Pfam" id="PF16344"/>
    </source>
</evidence>
<feature type="domain" description="FecR protein" evidence="2">
    <location>
        <begin position="121"/>
        <end position="218"/>
    </location>
</feature>
<gene>
    <name evidence="4" type="ORF">ACFSR5_06570</name>
</gene>
<dbReference type="Pfam" id="PF04773">
    <property type="entry name" value="FecR"/>
    <property type="match status" value="1"/>
</dbReference>
<dbReference type="EMBL" id="JBHULR010000003">
    <property type="protein sequence ID" value="MFD2547310.1"/>
    <property type="molecule type" value="Genomic_DNA"/>
</dbReference>
<dbReference type="Gene3D" id="2.60.120.1440">
    <property type="match status" value="1"/>
</dbReference>
<reference evidence="5" key="1">
    <citation type="journal article" date="2019" name="Int. J. Syst. Evol. Microbiol.">
        <title>The Global Catalogue of Microorganisms (GCM) 10K type strain sequencing project: providing services to taxonomists for standard genome sequencing and annotation.</title>
        <authorList>
            <consortium name="The Broad Institute Genomics Platform"/>
            <consortium name="The Broad Institute Genome Sequencing Center for Infectious Disease"/>
            <person name="Wu L."/>
            <person name="Ma J."/>
        </authorList>
    </citation>
    <scope>NUCLEOTIDE SEQUENCE [LARGE SCALE GENOMIC DNA]</scope>
    <source>
        <strain evidence="5">KCTC 42662</strain>
    </source>
</reference>
<name>A0ABW5KH17_9SPHI</name>